<organism evidence="1 2">
    <name type="scientific">Apiospora marii</name>
    <dbReference type="NCBI Taxonomy" id="335849"/>
    <lineage>
        <taxon>Eukaryota</taxon>
        <taxon>Fungi</taxon>
        <taxon>Dikarya</taxon>
        <taxon>Ascomycota</taxon>
        <taxon>Pezizomycotina</taxon>
        <taxon>Sordariomycetes</taxon>
        <taxon>Xylariomycetidae</taxon>
        <taxon>Amphisphaeriales</taxon>
        <taxon>Apiosporaceae</taxon>
        <taxon>Apiospora</taxon>
    </lineage>
</organism>
<keyword evidence="2" id="KW-1185">Reference proteome</keyword>
<name>A0ABR1SV38_9PEZI</name>
<comment type="caution">
    <text evidence="1">The sequence shown here is derived from an EMBL/GenBank/DDBJ whole genome shotgun (WGS) entry which is preliminary data.</text>
</comment>
<dbReference type="Proteomes" id="UP001396898">
    <property type="component" value="Unassembled WGS sequence"/>
</dbReference>
<dbReference type="EMBL" id="JAQQWI010000002">
    <property type="protein sequence ID" value="KAK8037564.1"/>
    <property type="molecule type" value="Genomic_DNA"/>
</dbReference>
<evidence type="ECO:0000313" key="1">
    <source>
        <dbReference type="EMBL" id="KAK8037564.1"/>
    </source>
</evidence>
<sequence length="87" mass="10060">MQGGRISQELKEKQEFPIMVEVKAPGWKENVWKQLVAEIAAWIYETTTPDDSTNANKADIMHRKVMFTQHGAQIYLIVGFFGNDYLR</sequence>
<accession>A0ABR1SV38</accession>
<reference evidence="1 2" key="1">
    <citation type="submission" date="2023-01" db="EMBL/GenBank/DDBJ databases">
        <title>Analysis of 21 Apiospora genomes using comparative genomics revels a genus with tremendous synthesis potential of carbohydrate active enzymes and secondary metabolites.</title>
        <authorList>
            <person name="Sorensen T."/>
        </authorList>
    </citation>
    <scope>NUCLEOTIDE SEQUENCE [LARGE SCALE GENOMIC DNA]</scope>
    <source>
        <strain evidence="1 2">CBS 20057</strain>
    </source>
</reference>
<protein>
    <submittedName>
        <fullName evidence="1">Uncharacterized protein</fullName>
    </submittedName>
</protein>
<proteinExistence type="predicted"/>
<gene>
    <name evidence="1" type="ORF">PG991_000910</name>
</gene>
<evidence type="ECO:0000313" key="2">
    <source>
        <dbReference type="Proteomes" id="UP001396898"/>
    </source>
</evidence>